<accession>A0A5C1PZE0</accession>
<keyword evidence="5" id="KW-1185">Reference proteome</keyword>
<dbReference type="Proteomes" id="UP001549111">
    <property type="component" value="Unassembled WGS sequence"/>
</dbReference>
<dbReference type="EMBL" id="JBEPLS010000003">
    <property type="protein sequence ID" value="MET3603353.1"/>
    <property type="molecule type" value="Genomic_DNA"/>
</dbReference>
<reference evidence="3 4" key="1">
    <citation type="submission" date="2019-02" db="EMBL/GenBank/DDBJ databases">
        <title>Complete Genome Sequence and Methylome Analysis of Sphaerotilus natans subsp. sulfidivorans D-507.</title>
        <authorList>
            <person name="Fomenkov A."/>
            <person name="Gridneva E."/>
            <person name="Smolyakov D."/>
            <person name="Dubinina G."/>
            <person name="Vincze T."/>
            <person name="Grabovich M."/>
            <person name="Roberts R.J."/>
        </authorList>
    </citation>
    <scope>NUCLEOTIDE SEQUENCE [LARGE SCALE GENOMIC DNA]</scope>
    <source>
        <strain evidence="3 4">D-507</strain>
    </source>
</reference>
<protein>
    <submittedName>
        <fullName evidence="3">Uncharacterized protein</fullName>
    </submittedName>
</protein>
<name>A0A5C1PZE0_9BURK</name>
<reference evidence="2 5" key="2">
    <citation type="submission" date="2024-06" db="EMBL/GenBank/DDBJ databases">
        <title>Genomic Encyclopedia of Type Strains, Phase IV (KMG-IV): sequencing the most valuable type-strain genomes for metagenomic binning, comparative biology and taxonomic classification.</title>
        <authorList>
            <person name="Goeker M."/>
        </authorList>
    </citation>
    <scope>NUCLEOTIDE SEQUENCE [LARGE SCALE GENOMIC DNA]</scope>
    <source>
        <strain evidence="2 5">D-501</strain>
    </source>
</reference>
<feature type="region of interest" description="Disordered" evidence="1">
    <location>
        <begin position="1"/>
        <end position="21"/>
    </location>
</feature>
<organism evidence="3 4">
    <name type="scientific">Sphaerotilus sulfidivorans</name>
    <dbReference type="NCBI Taxonomy" id="639200"/>
    <lineage>
        <taxon>Bacteria</taxon>
        <taxon>Pseudomonadati</taxon>
        <taxon>Pseudomonadota</taxon>
        <taxon>Betaproteobacteria</taxon>
        <taxon>Burkholderiales</taxon>
        <taxon>Sphaerotilaceae</taxon>
        <taxon>Sphaerotilus</taxon>
    </lineage>
</organism>
<evidence type="ECO:0000313" key="2">
    <source>
        <dbReference type="EMBL" id="MET3603353.1"/>
    </source>
</evidence>
<sequence length="368" mass="39847">MSVRRELRTGAAQPEAPPLDSLFPREAPMPGDCLVAWDPHGSWPGFSLEALAHGAGTRLSEVVLLHESQPETPLALLRGTVLPTPEGTWLGVLQVEASPEDARALGLALDLLARAGTALVLAGSRRDKDLVRRIREGLRPDHWRGPVLQMLVPTEPPGRGEPLRQALWPRGLNVRVIEHPGRSADPDWTRLLLARLRATTEIPISLPMPATPVQTAPIAPPIATPELPPLHDAPHDEQGDPAGSLDFSRVERLLELAAMGPGVVAAALVESGSAELLSLQALTERAADLAERSARQGSAMWQAGLRPDAPKPALQELQELLWSDAEHHHLMLPMPQRTDLLLLVCIDRQFGDLSASRWQAAVARHQGC</sequence>
<evidence type="ECO:0000256" key="1">
    <source>
        <dbReference type="SAM" id="MobiDB-lite"/>
    </source>
</evidence>
<evidence type="ECO:0000313" key="5">
    <source>
        <dbReference type="Proteomes" id="UP001549111"/>
    </source>
</evidence>
<gene>
    <name evidence="2" type="ORF">ABIC99_001137</name>
    <name evidence="3" type="ORF">EWH46_08425</name>
</gene>
<dbReference type="Proteomes" id="UP000323522">
    <property type="component" value="Chromosome"/>
</dbReference>
<evidence type="ECO:0000313" key="3">
    <source>
        <dbReference type="EMBL" id="QEN00797.1"/>
    </source>
</evidence>
<evidence type="ECO:0000313" key="4">
    <source>
        <dbReference type="Proteomes" id="UP000323522"/>
    </source>
</evidence>
<dbReference type="AlphaFoldDB" id="A0A5C1PZE0"/>
<dbReference type="KEGG" id="snn:EWH46_08425"/>
<dbReference type="OrthoDB" id="9153676at2"/>
<dbReference type="EMBL" id="CP035708">
    <property type="protein sequence ID" value="QEN00797.1"/>
    <property type="molecule type" value="Genomic_DNA"/>
</dbReference>
<dbReference type="RefSeq" id="WP_149503512.1">
    <property type="nucleotide sequence ID" value="NZ_CP035708.1"/>
</dbReference>
<proteinExistence type="predicted"/>